<dbReference type="Pfam" id="PF05569">
    <property type="entry name" value="Peptidase_M56"/>
    <property type="match status" value="1"/>
</dbReference>
<name>A0ABR7IX78_9FLAO</name>
<comment type="caution">
    <text evidence="3">The sequence shown here is derived from an EMBL/GenBank/DDBJ whole genome shotgun (WGS) entry which is preliminary data.</text>
</comment>
<proteinExistence type="predicted"/>
<evidence type="ECO:0000313" key="3">
    <source>
        <dbReference type="EMBL" id="MBC5834323.1"/>
    </source>
</evidence>
<feature type="transmembrane region" description="Helical" evidence="1">
    <location>
        <begin position="37"/>
        <end position="55"/>
    </location>
</feature>
<feature type="transmembrane region" description="Helical" evidence="1">
    <location>
        <begin position="179"/>
        <end position="197"/>
    </location>
</feature>
<feature type="transmembrane region" description="Helical" evidence="1">
    <location>
        <begin position="6"/>
        <end position="25"/>
    </location>
</feature>
<dbReference type="PANTHER" id="PTHR34978">
    <property type="entry name" value="POSSIBLE SENSOR-TRANSDUCER PROTEIN BLAR"/>
    <property type="match status" value="1"/>
</dbReference>
<feature type="transmembrane region" description="Helical" evidence="1">
    <location>
        <begin position="91"/>
        <end position="109"/>
    </location>
</feature>
<evidence type="ECO:0000313" key="4">
    <source>
        <dbReference type="Proteomes" id="UP000605990"/>
    </source>
</evidence>
<protein>
    <submittedName>
        <fullName evidence="3">M56 family metallopeptidase</fullName>
    </submittedName>
</protein>
<keyword evidence="1" id="KW-0472">Membrane</keyword>
<dbReference type="PANTHER" id="PTHR34978:SF3">
    <property type="entry name" value="SLR0241 PROTEIN"/>
    <property type="match status" value="1"/>
</dbReference>
<dbReference type="InterPro" id="IPR008756">
    <property type="entry name" value="Peptidase_M56"/>
</dbReference>
<dbReference type="CDD" id="cd07341">
    <property type="entry name" value="M56_BlaR1_MecR1_like"/>
    <property type="match status" value="1"/>
</dbReference>
<evidence type="ECO:0000259" key="2">
    <source>
        <dbReference type="Pfam" id="PF05569"/>
    </source>
</evidence>
<feature type="transmembrane region" description="Helical" evidence="1">
    <location>
        <begin position="264"/>
        <end position="282"/>
    </location>
</feature>
<dbReference type="Proteomes" id="UP000605990">
    <property type="component" value="Unassembled WGS sequence"/>
</dbReference>
<gene>
    <name evidence="3" type="ORF">H8R27_05430</name>
</gene>
<organism evidence="3 4">
    <name type="scientific">Flavobacterium bernardetii</name>
    <dbReference type="NCBI Taxonomy" id="2813823"/>
    <lineage>
        <taxon>Bacteria</taxon>
        <taxon>Pseudomonadati</taxon>
        <taxon>Bacteroidota</taxon>
        <taxon>Flavobacteriia</taxon>
        <taxon>Flavobacteriales</taxon>
        <taxon>Flavobacteriaceae</taxon>
        <taxon>Flavobacterium</taxon>
    </lineage>
</organism>
<keyword evidence="1" id="KW-1133">Transmembrane helix</keyword>
<sequence>METVFIYILKVNALVVLFYLVYQLALSRETFYKHSRWFLLSGLFVSLVLPFVTFTKIEYYEVKNSIDNQFFHAVTATNEIVQEPILTNQEILFLVYGMICFGFLIKTVFDFFKLFKIIKVSNSEKRDKLVYINTNLVHTPFSFFNYIVFNSELINPIELQNIIKHEEAHSMQKHSFDTLLAQFFIILFWFNPIVWFYRKSIVQNLEFLADSFAIQQVSDRTVYQKTMLKITTQASNISIINTFNQSSIKKRIIMLNTNKSNRKNIWKMALILPIIAGFIYLFQVEVIAQEKKSVKFKSTYQDKNIAVVDSAVAIGIGYVTNKFSTDDEMKNDAASLKKDHNIDFTFSNIKRNEKNEIIAIKISYNDNKGNNGDHEVIGDEPIDPIHFSVDTDENGKGQIGFFEHKMKEGKNISNFKVAYITKNDTDNELISRLSIVEEENVSVKFSDIKRNNKKEIIAIKIIAKNSDNKEVKYEQINDDGIEDVFIMKEIGGKNQLKIKSKKK</sequence>
<evidence type="ECO:0000256" key="1">
    <source>
        <dbReference type="SAM" id="Phobius"/>
    </source>
</evidence>
<dbReference type="EMBL" id="JACRUN010000002">
    <property type="protein sequence ID" value="MBC5834323.1"/>
    <property type="molecule type" value="Genomic_DNA"/>
</dbReference>
<feature type="transmembrane region" description="Helical" evidence="1">
    <location>
        <begin position="130"/>
        <end position="149"/>
    </location>
</feature>
<dbReference type="InterPro" id="IPR052173">
    <property type="entry name" value="Beta-lactam_resp_regulator"/>
</dbReference>
<keyword evidence="1" id="KW-0812">Transmembrane</keyword>
<feature type="domain" description="Peptidase M56" evidence="2">
    <location>
        <begin position="64"/>
        <end position="255"/>
    </location>
</feature>
<keyword evidence="4" id="KW-1185">Reference proteome</keyword>
<dbReference type="RefSeq" id="WP_166126411.1">
    <property type="nucleotide sequence ID" value="NZ_JAANOQ010000003.1"/>
</dbReference>
<accession>A0ABR7IX78</accession>
<reference evidence="3 4" key="1">
    <citation type="submission" date="2020-08" db="EMBL/GenBank/DDBJ databases">
        <title>Description of novel Flavobacterium F-408 isolate.</title>
        <authorList>
            <person name="Saticioglu I.B."/>
            <person name="Duman M."/>
            <person name="Altun S."/>
        </authorList>
    </citation>
    <scope>NUCLEOTIDE SEQUENCE [LARGE SCALE GENOMIC DNA]</scope>
    <source>
        <strain evidence="3 4">F-408</strain>
    </source>
</reference>